<evidence type="ECO:0000259" key="3">
    <source>
        <dbReference type="PROSITE" id="PS51677"/>
    </source>
</evidence>
<dbReference type="GO" id="GO:0016798">
    <property type="term" value="F:hydrolase activity, acting on glycosyl bonds"/>
    <property type="evidence" value="ECO:0007669"/>
    <property type="project" value="UniProtKB-KW"/>
</dbReference>
<reference evidence="5" key="2">
    <citation type="submission" date="2023-11" db="EMBL/GenBank/DDBJ databases">
        <title>MicrobeMod: A computational toolkit for identifying prokaryotic methylation and restriction-modification with nanopore sequencing.</title>
        <authorList>
            <person name="Crits-Christoph A."/>
            <person name="Kang S.C."/>
            <person name="Lee H."/>
            <person name="Ostrov N."/>
        </authorList>
    </citation>
    <scope>NUCLEOTIDE SEQUENCE</scope>
    <source>
        <strain evidence="5">ATCC 51242</strain>
    </source>
</reference>
<organism evidence="4 6">
    <name type="scientific">Rubrobacter radiotolerans</name>
    <name type="common">Arthrobacter radiotolerans</name>
    <dbReference type="NCBI Taxonomy" id="42256"/>
    <lineage>
        <taxon>Bacteria</taxon>
        <taxon>Bacillati</taxon>
        <taxon>Actinomycetota</taxon>
        <taxon>Rubrobacteria</taxon>
        <taxon>Rubrobacterales</taxon>
        <taxon>Rubrobacteraceae</taxon>
        <taxon>Rubrobacter</taxon>
    </lineage>
</organism>
<dbReference type="Pfam" id="PF01522">
    <property type="entry name" value="Polysacc_deac_1"/>
    <property type="match status" value="1"/>
</dbReference>
<evidence type="ECO:0000313" key="5">
    <source>
        <dbReference type="EMBL" id="MDX5894752.1"/>
    </source>
</evidence>
<dbReference type="KEGG" id="rrd:RradSPS_2065"/>
<dbReference type="Gene3D" id="3.20.20.370">
    <property type="entry name" value="Glycoside hydrolase/deacetylase"/>
    <property type="match status" value="1"/>
</dbReference>
<keyword evidence="4" id="KW-0326">Glycosidase</keyword>
<dbReference type="eggNOG" id="COG0726">
    <property type="taxonomic scope" value="Bacteria"/>
</dbReference>
<dbReference type="EC" id="3.-.-.-" evidence="5"/>
<dbReference type="Proteomes" id="UP001281130">
    <property type="component" value="Unassembled WGS sequence"/>
</dbReference>
<dbReference type="STRING" id="42256.RradSPS_2065"/>
<dbReference type="EMBL" id="CP007514">
    <property type="protein sequence ID" value="AHY47348.1"/>
    <property type="molecule type" value="Genomic_DNA"/>
</dbReference>
<keyword evidence="4" id="KW-0119">Carbohydrate metabolism</keyword>
<dbReference type="OrthoDB" id="9763050at2"/>
<accession>A0A023X4S2</accession>
<dbReference type="GO" id="GO:0016020">
    <property type="term" value="C:membrane"/>
    <property type="evidence" value="ECO:0007669"/>
    <property type="project" value="TreeGrafter"/>
</dbReference>
<dbReference type="RefSeq" id="WP_038682517.1">
    <property type="nucleotide sequence ID" value="NZ_CP007514.1"/>
</dbReference>
<reference evidence="4 6" key="1">
    <citation type="submission" date="2014-03" db="EMBL/GenBank/DDBJ databases">
        <title>Complete genome sequence of the Radio-Resistant Rubrobacter radiotolerans RSPS-4.</title>
        <authorList>
            <person name="Egas C.C."/>
            <person name="Barroso C.C."/>
            <person name="Froufe H.J.C."/>
            <person name="Pacheco J.J."/>
            <person name="Albuquerque L.L."/>
            <person name="da Costa M.M.S."/>
        </authorList>
    </citation>
    <scope>NUCLEOTIDE SEQUENCE [LARGE SCALE GENOMIC DNA]</scope>
    <source>
        <strain evidence="4 6">RSPS-4</strain>
    </source>
</reference>
<keyword evidence="2 4" id="KW-0378">Hydrolase</keyword>
<dbReference type="PANTHER" id="PTHR10587">
    <property type="entry name" value="GLYCOSYL TRANSFERASE-RELATED"/>
    <property type="match status" value="1"/>
</dbReference>
<dbReference type="Proteomes" id="UP000025229">
    <property type="component" value="Chromosome"/>
</dbReference>
<keyword evidence="6" id="KW-1185">Reference proteome</keyword>
<evidence type="ECO:0000313" key="6">
    <source>
        <dbReference type="Proteomes" id="UP000025229"/>
    </source>
</evidence>
<proteinExistence type="predicted"/>
<dbReference type="InterPro" id="IPR011330">
    <property type="entry name" value="Glyco_hydro/deAcase_b/a-brl"/>
</dbReference>
<protein>
    <submittedName>
        <fullName evidence="5">Polysaccharide deacetylase family protein</fullName>
        <ecNumber evidence="5">3.-.-.-</ecNumber>
    </submittedName>
    <submittedName>
        <fullName evidence="4">Putative xylanase/chitin deacetylase</fullName>
    </submittedName>
</protein>
<dbReference type="HOGENOM" id="CLU_021264_0_0_11"/>
<dbReference type="InterPro" id="IPR002509">
    <property type="entry name" value="NODB_dom"/>
</dbReference>
<dbReference type="CDD" id="cd10917">
    <property type="entry name" value="CE4_NodB_like_6s_7s"/>
    <property type="match status" value="1"/>
</dbReference>
<dbReference type="InterPro" id="IPR050248">
    <property type="entry name" value="Polysacc_deacetylase_ArnD"/>
</dbReference>
<dbReference type="GO" id="GO:0016810">
    <property type="term" value="F:hydrolase activity, acting on carbon-nitrogen (but not peptide) bonds"/>
    <property type="evidence" value="ECO:0007669"/>
    <property type="project" value="InterPro"/>
</dbReference>
<dbReference type="AlphaFoldDB" id="A0A023X4S2"/>
<name>A0A023X4S2_RUBRA</name>
<keyword evidence="1" id="KW-0479">Metal-binding</keyword>
<evidence type="ECO:0000256" key="1">
    <source>
        <dbReference type="ARBA" id="ARBA00022723"/>
    </source>
</evidence>
<evidence type="ECO:0000313" key="4">
    <source>
        <dbReference type="EMBL" id="AHY47348.1"/>
    </source>
</evidence>
<dbReference type="GO" id="GO:0046872">
    <property type="term" value="F:metal ion binding"/>
    <property type="evidence" value="ECO:0007669"/>
    <property type="project" value="UniProtKB-KW"/>
</dbReference>
<feature type="domain" description="NodB homology" evidence="3">
    <location>
        <begin position="6"/>
        <end position="187"/>
    </location>
</feature>
<keyword evidence="4" id="KW-0858">Xylan degradation</keyword>
<dbReference type="SUPFAM" id="SSF88713">
    <property type="entry name" value="Glycoside hydrolase/deacetylase"/>
    <property type="match status" value="1"/>
</dbReference>
<dbReference type="GO" id="GO:0045493">
    <property type="term" value="P:xylan catabolic process"/>
    <property type="evidence" value="ECO:0007669"/>
    <property type="project" value="UniProtKB-KW"/>
</dbReference>
<dbReference type="PROSITE" id="PS51677">
    <property type="entry name" value="NODB"/>
    <property type="match status" value="1"/>
</dbReference>
<keyword evidence="4" id="KW-0624">Polysaccharide degradation</keyword>
<dbReference type="PANTHER" id="PTHR10587:SF133">
    <property type="entry name" value="CHITIN DEACETYLASE 1-RELATED"/>
    <property type="match status" value="1"/>
</dbReference>
<dbReference type="EMBL" id="JAWXXX010000001">
    <property type="protein sequence ID" value="MDX5894752.1"/>
    <property type="molecule type" value="Genomic_DNA"/>
</dbReference>
<sequence>MSKGGGLASMTFDDGPDGLWTARVLDALLASEARATFFVTGPLAREHPALVERMRDEGHEVALHCSRHVRHTGLGEEEIEADAVSGLGDLRALGLSARRWRPPWGIVTGSTRRVARRLGLEISLWNADTHDWRGDPAERMLAAVSPSLKDGSVVLMHDGLGPGARRTGCHQTVALVPALADRLRDLGCEPVPMSELARRGSCAEVAP</sequence>
<gene>
    <name evidence="4" type="ORF">RradSPS_2065</name>
    <name evidence="5" type="ORF">SIL72_12040</name>
</gene>
<evidence type="ECO:0000256" key="2">
    <source>
        <dbReference type="ARBA" id="ARBA00022801"/>
    </source>
</evidence>